<keyword evidence="4 5" id="KW-0472">Membrane</keyword>
<evidence type="ECO:0000256" key="3">
    <source>
        <dbReference type="ARBA" id="ARBA00022989"/>
    </source>
</evidence>
<accession>A0ABS9IZC0</accession>
<organism evidence="6 7">
    <name type="scientific">Joostella atrarenae</name>
    <dbReference type="NCBI Taxonomy" id="679257"/>
    <lineage>
        <taxon>Bacteria</taxon>
        <taxon>Pseudomonadati</taxon>
        <taxon>Bacteroidota</taxon>
        <taxon>Flavobacteriia</taxon>
        <taxon>Flavobacteriales</taxon>
        <taxon>Flavobacteriaceae</taxon>
        <taxon>Joostella</taxon>
    </lineage>
</organism>
<evidence type="ECO:0000256" key="2">
    <source>
        <dbReference type="ARBA" id="ARBA00022692"/>
    </source>
</evidence>
<dbReference type="RefSeq" id="WP_262911711.1">
    <property type="nucleotide sequence ID" value="NZ_JAETXX010000001.1"/>
</dbReference>
<comment type="subcellular location">
    <subcellularLocation>
        <location evidence="1">Membrane</location>
        <topology evidence="1">Multi-pass membrane protein</topology>
    </subcellularLocation>
</comment>
<protein>
    <submittedName>
        <fullName evidence="6">DoxX family protein</fullName>
    </submittedName>
</protein>
<evidence type="ECO:0000313" key="6">
    <source>
        <dbReference type="EMBL" id="MCF8713522.1"/>
    </source>
</evidence>
<dbReference type="EMBL" id="JAETXX010000001">
    <property type="protein sequence ID" value="MCF8713522.1"/>
    <property type="molecule type" value="Genomic_DNA"/>
</dbReference>
<dbReference type="Pfam" id="PF13564">
    <property type="entry name" value="DoxX_2"/>
    <property type="match status" value="1"/>
</dbReference>
<dbReference type="Proteomes" id="UP000829517">
    <property type="component" value="Unassembled WGS sequence"/>
</dbReference>
<feature type="transmembrane region" description="Helical" evidence="5">
    <location>
        <begin position="47"/>
        <end position="65"/>
    </location>
</feature>
<evidence type="ECO:0000256" key="4">
    <source>
        <dbReference type="ARBA" id="ARBA00023136"/>
    </source>
</evidence>
<comment type="caution">
    <text evidence="6">The sequence shown here is derived from an EMBL/GenBank/DDBJ whole genome shotgun (WGS) entry which is preliminary data.</text>
</comment>
<evidence type="ECO:0000256" key="5">
    <source>
        <dbReference type="SAM" id="Phobius"/>
    </source>
</evidence>
<keyword evidence="3 5" id="KW-1133">Transmembrane helix</keyword>
<evidence type="ECO:0000313" key="7">
    <source>
        <dbReference type="Proteomes" id="UP000829517"/>
    </source>
</evidence>
<feature type="transmembrane region" description="Helical" evidence="5">
    <location>
        <begin position="72"/>
        <end position="91"/>
    </location>
</feature>
<keyword evidence="7" id="KW-1185">Reference proteome</keyword>
<gene>
    <name evidence="6" type="ORF">JM658_01675</name>
</gene>
<feature type="transmembrane region" description="Helical" evidence="5">
    <location>
        <begin position="7"/>
        <end position="27"/>
    </location>
</feature>
<keyword evidence="2 5" id="KW-0812">Transmembrane</keyword>
<name>A0ABS9IZC0_9FLAO</name>
<reference evidence="6 7" key="1">
    <citation type="submission" date="2021-01" db="EMBL/GenBank/DDBJ databases">
        <title>Genome sequencing of Joostella atrarenae M1-2 (= KCTC 23194).</title>
        <authorList>
            <person name="Zakaria M.R."/>
            <person name="Lam M.Q."/>
            <person name="Chong C.S."/>
        </authorList>
    </citation>
    <scope>NUCLEOTIDE SEQUENCE [LARGE SCALE GENOMIC DNA]</scope>
    <source>
        <strain evidence="6 7">M1-2</strain>
    </source>
</reference>
<feature type="transmembrane region" description="Helical" evidence="5">
    <location>
        <begin position="97"/>
        <end position="113"/>
    </location>
</feature>
<dbReference type="InterPro" id="IPR032808">
    <property type="entry name" value="DoxX"/>
</dbReference>
<evidence type="ECO:0000256" key="1">
    <source>
        <dbReference type="ARBA" id="ARBA00004141"/>
    </source>
</evidence>
<sequence length="123" mass="13936">MKVKRILYWVSTGLLSLLLINAIYMYISKFEMVQGMLASYNYPEYLIYILITGKVLGVIAILSNIKGTIKEWAYAGLFFNFVLAFITHYVLGDGEGVGAIIALVLLMASYFLGRQVRPWIIKN</sequence>
<proteinExistence type="predicted"/>